<comment type="caution">
    <text evidence="1">The sequence shown here is derived from an EMBL/GenBank/DDBJ whole genome shotgun (WGS) entry which is preliminary data.</text>
</comment>
<dbReference type="AlphaFoldDB" id="A0A1E8B7N9"/>
<reference evidence="1 2" key="1">
    <citation type="submission" date="2016-05" db="EMBL/GenBank/DDBJ databases">
        <title>Bacillus thuringiensis and Bacillus weihenstephanensis as novel biocontrol agents of wilt causing Verticillium species.</title>
        <authorList>
            <person name="Hollensteiner J."/>
            <person name="Wemheuer F."/>
            <person name="Harting R."/>
            <person name="Kolarzyk A."/>
            <person name="Diaz-Valerio S."/>
            <person name="Poehlein A."/>
            <person name="Brzuszkiewicz E."/>
            <person name="Nesemann K."/>
            <person name="Braus-Stromeyer S."/>
            <person name="Braus G."/>
            <person name="Daniel R."/>
            <person name="Liesegang H."/>
        </authorList>
    </citation>
    <scope>NUCLEOTIDE SEQUENCE [LARGE SCALE GENOMIC DNA]</scope>
    <source>
        <strain evidence="1 2">GOE8</strain>
    </source>
</reference>
<sequence>MEKKVLIDLYLENHSTIIPLYFGKHIYFQSKELSGFYIDNNDLYKFLEIE</sequence>
<organism evidence="1 2">
    <name type="scientific">Bacillus mycoides</name>
    <dbReference type="NCBI Taxonomy" id="1405"/>
    <lineage>
        <taxon>Bacteria</taxon>
        <taxon>Bacillati</taxon>
        <taxon>Bacillota</taxon>
        <taxon>Bacilli</taxon>
        <taxon>Bacillales</taxon>
        <taxon>Bacillaceae</taxon>
        <taxon>Bacillus</taxon>
        <taxon>Bacillus cereus group</taxon>
    </lineage>
</organism>
<evidence type="ECO:0000313" key="1">
    <source>
        <dbReference type="EMBL" id="OFD79251.1"/>
    </source>
</evidence>
<evidence type="ECO:0000313" key="2">
    <source>
        <dbReference type="Proteomes" id="UP000175706"/>
    </source>
</evidence>
<protein>
    <submittedName>
        <fullName evidence="1">Uncharacterized protein</fullName>
    </submittedName>
</protein>
<dbReference type="EMBL" id="LXLT01000029">
    <property type="protein sequence ID" value="OFD79251.1"/>
    <property type="molecule type" value="Genomic_DNA"/>
</dbReference>
<dbReference type="Proteomes" id="UP000175706">
    <property type="component" value="Unassembled WGS sequence"/>
</dbReference>
<proteinExistence type="predicted"/>
<name>A0A1E8B7N9_BACMY</name>
<accession>A0A1E8B7N9</accession>
<gene>
    <name evidence="1" type="ORF">BWGOE8_25090</name>
</gene>